<evidence type="ECO:0000256" key="2">
    <source>
        <dbReference type="ARBA" id="ARBA00004651"/>
    </source>
</evidence>
<feature type="transmembrane region" description="Helical" evidence="19">
    <location>
        <begin position="141"/>
        <end position="163"/>
    </location>
</feature>
<feature type="transmembrane region" description="Helical" evidence="19">
    <location>
        <begin position="35"/>
        <end position="56"/>
    </location>
</feature>
<comment type="catalytic activity">
    <reaction evidence="18 19">
        <text>alpha-ribazole 5'-phosphate + adenosylcob(III)inamide-GDP = adenosylcob(III)alamin 5'-phosphate + GMP + H(+)</text>
        <dbReference type="Rhea" id="RHEA:23560"/>
        <dbReference type="ChEBI" id="CHEBI:15378"/>
        <dbReference type="ChEBI" id="CHEBI:57918"/>
        <dbReference type="ChEBI" id="CHEBI:58115"/>
        <dbReference type="ChEBI" id="CHEBI:60487"/>
        <dbReference type="ChEBI" id="CHEBI:60493"/>
        <dbReference type="EC" id="2.7.8.26"/>
    </reaction>
</comment>
<comment type="subcellular location">
    <subcellularLocation>
        <location evidence="2 19">Cell membrane</location>
        <topology evidence="2 19">Multi-pass membrane protein</topology>
    </subcellularLocation>
</comment>
<keyword evidence="21" id="KW-1185">Reference proteome</keyword>
<evidence type="ECO:0000256" key="14">
    <source>
        <dbReference type="ARBA" id="ARBA00025228"/>
    </source>
</evidence>
<dbReference type="Pfam" id="PF02654">
    <property type="entry name" value="CobS"/>
    <property type="match status" value="1"/>
</dbReference>
<keyword evidence="12 19" id="KW-1133">Transmembrane helix</keyword>
<keyword evidence="11 19" id="KW-0460">Magnesium</keyword>
<dbReference type="RefSeq" id="WP_377057510.1">
    <property type="nucleotide sequence ID" value="NZ_JBHLUU010000010.1"/>
</dbReference>
<reference evidence="20 21" key="1">
    <citation type="submission" date="2024-09" db="EMBL/GenBank/DDBJ databases">
        <authorList>
            <person name="Sun Q."/>
            <person name="Mori K."/>
        </authorList>
    </citation>
    <scope>NUCLEOTIDE SEQUENCE [LARGE SCALE GENOMIC DNA]</scope>
    <source>
        <strain evidence="20 21">CGMCC 1.9126</strain>
    </source>
</reference>
<evidence type="ECO:0000256" key="16">
    <source>
        <dbReference type="ARBA" id="ARBA00032853"/>
    </source>
</evidence>
<protein>
    <recommendedName>
        <fullName evidence="6 19">Adenosylcobinamide-GDP ribazoletransferase</fullName>
        <ecNumber evidence="5 19">2.7.8.26</ecNumber>
    </recommendedName>
    <alternativeName>
        <fullName evidence="16 19">Cobalamin synthase</fullName>
    </alternativeName>
    <alternativeName>
        <fullName evidence="15 19">Cobalamin-5'-phosphate synthase</fullName>
    </alternativeName>
</protein>
<dbReference type="EMBL" id="JBHLUU010000010">
    <property type="protein sequence ID" value="MFC0474078.1"/>
    <property type="molecule type" value="Genomic_DNA"/>
</dbReference>
<comment type="pathway">
    <text evidence="3 19">Cofactor biosynthesis; adenosylcobalamin biosynthesis; adenosylcobalamin from cob(II)yrinate a,c-diamide: step 7/7.</text>
</comment>
<keyword evidence="9 19" id="KW-0808">Transferase</keyword>
<dbReference type="GO" id="GO:0051073">
    <property type="term" value="F:adenosylcobinamide-GDP ribazoletransferase activity"/>
    <property type="evidence" value="ECO:0007669"/>
    <property type="project" value="UniProtKB-EC"/>
</dbReference>
<keyword evidence="8 19" id="KW-0169">Cobalamin biosynthesis</keyword>
<evidence type="ECO:0000256" key="7">
    <source>
        <dbReference type="ARBA" id="ARBA00022475"/>
    </source>
</evidence>
<dbReference type="HAMAP" id="MF_00719">
    <property type="entry name" value="CobS"/>
    <property type="match status" value="1"/>
</dbReference>
<keyword evidence="7 19" id="KW-1003">Cell membrane</keyword>
<proteinExistence type="inferred from homology"/>
<keyword evidence="13 19" id="KW-0472">Membrane</keyword>
<feature type="transmembrane region" description="Helical" evidence="19">
    <location>
        <begin position="62"/>
        <end position="83"/>
    </location>
</feature>
<comment type="cofactor">
    <cofactor evidence="1 19">
        <name>Mg(2+)</name>
        <dbReference type="ChEBI" id="CHEBI:18420"/>
    </cofactor>
</comment>
<organism evidence="20 21">
    <name type="scientific">Robertmurraya beringensis</name>
    <dbReference type="NCBI Taxonomy" id="641660"/>
    <lineage>
        <taxon>Bacteria</taxon>
        <taxon>Bacillati</taxon>
        <taxon>Bacillota</taxon>
        <taxon>Bacilli</taxon>
        <taxon>Bacillales</taxon>
        <taxon>Bacillaceae</taxon>
        <taxon>Robertmurraya</taxon>
    </lineage>
</organism>
<evidence type="ECO:0000256" key="19">
    <source>
        <dbReference type="HAMAP-Rule" id="MF_00719"/>
    </source>
</evidence>
<evidence type="ECO:0000256" key="12">
    <source>
        <dbReference type="ARBA" id="ARBA00022989"/>
    </source>
</evidence>
<evidence type="ECO:0000256" key="17">
    <source>
        <dbReference type="ARBA" id="ARBA00048623"/>
    </source>
</evidence>
<evidence type="ECO:0000313" key="21">
    <source>
        <dbReference type="Proteomes" id="UP001589738"/>
    </source>
</evidence>
<evidence type="ECO:0000313" key="20">
    <source>
        <dbReference type="EMBL" id="MFC0474078.1"/>
    </source>
</evidence>
<feature type="transmembrane region" description="Helical" evidence="19">
    <location>
        <begin position="111"/>
        <end position="129"/>
    </location>
</feature>
<comment type="caution">
    <text evidence="20">The sequence shown here is derived from an EMBL/GenBank/DDBJ whole genome shotgun (WGS) entry which is preliminary data.</text>
</comment>
<evidence type="ECO:0000256" key="15">
    <source>
        <dbReference type="ARBA" id="ARBA00032605"/>
    </source>
</evidence>
<evidence type="ECO:0000256" key="9">
    <source>
        <dbReference type="ARBA" id="ARBA00022679"/>
    </source>
</evidence>
<dbReference type="PANTHER" id="PTHR34148">
    <property type="entry name" value="ADENOSYLCOBINAMIDE-GDP RIBAZOLETRANSFERASE"/>
    <property type="match status" value="1"/>
</dbReference>
<evidence type="ECO:0000256" key="3">
    <source>
        <dbReference type="ARBA" id="ARBA00004663"/>
    </source>
</evidence>
<keyword evidence="10 19" id="KW-0812">Transmembrane</keyword>
<evidence type="ECO:0000256" key="1">
    <source>
        <dbReference type="ARBA" id="ARBA00001946"/>
    </source>
</evidence>
<feature type="transmembrane region" description="Helical" evidence="19">
    <location>
        <begin position="184"/>
        <end position="202"/>
    </location>
</feature>
<comment type="similarity">
    <text evidence="4 19">Belongs to the CobS family.</text>
</comment>
<feature type="transmembrane region" description="Helical" evidence="19">
    <location>
        <begin position="208"/>
        <end position="224"/>
    </location>
</feature>
<evidence type="ECO:0000256" key="6">
    <source>
        <dbReference type="ARBA" id="ARBA00015850"/>
    </source>
</evidence>
<evidence type="ECO:0000256" key="8">
    <source>
        <dbReference type="ARBA" id="ARBA00022573"/>
    </source>
</evidence>
<evidence type="ECO:0000256" key="4">
    <source>
        <dbReference type="ARBA" id="ARBA00010561"/>
    </source>
</evidence>
<comment type="catalytic activity">
    <reaction evidence="17 19">
        <text>alpha-ribazole + adenosylcob(III)inamide-GDP = adenosylcob(III)alamin + GMP + H(+)</text>
        <dbReference type="Rhea" id="RHEA:16049"/>
        <dbReference type="ChEBI" id="CHEBI:10329"/>
        <dbReference type="ChEBI" id="CHEBI:15378"/>
        <dbReference type="ChEBI" id="CHEBI:18408"/>
        <dbReference type="ChEBI" id="CHEBI:58115"/>
        <dbReference type="ChEBI" id="CHEBI:60487"/>
        <dbReference type="EC" id="2.7.8.26"/>
    </reaction>
</comment>
<comment type="function">
    <text evidence="14 19">Joins adenosylcobinamide-GDP and alpha-ribazole to generate adenosylcobalamin (Ado-cobalamin). Also synthesizes adenosylcobalamin 5'-phosphate from adenosylcobinamide-GDP and alpha-ribazole 5'-phosphate.</text>
</comment>
<evidence type="ECO:0000256" key="13">
    <source>
        <dbReference type="ARBA" id="ARBA00023136"/>
    </source>
</evidence>
<dbReference type="Proteomes" id="UP001589738">
    <property type="component" value="Unassembled WGS sequence"/>
</dbReference>
<dbReference type="PANTHER" id="PTHR34148:SF1">
    <property type="entry name" value="ADENOSYLCOBINAMIDE-GDP RIBAZOLETRANSFERASE"/>
    <property type="match status" value="1"/>
</dbReference>
<accession>A0ABV6KL92</accession>
<evidence type="ECO:0000256" key="10">
    <source>
        <dbReference type="ARBA" id="ARBA00022692"/>
    </source>
</evidence>
<dbReference type="EC" id="2.7.8.26" evidence="5 19"/>
<evidence type="ECO:0000256" key="18">
    <source>
        <dbReference type="ARBA" id="ARBA00049504"/>
    </source>
</evidence>
<evidence type="ECO:0000256" key="11">
    <source>
        <dbReference type="ARBA" id="ARBA00022842"/>
    </source>
</evidence>
<dbReference type="NCBIfam" id="TIGR00317">
    <property type="entry name" value="cobS"/>
    <property type="match status" value="1"/>
</dbReference>
<gene>
    <name evidence="19 20" type="primary">cobS</name>
    <name evidence="20" type="ORF">ACFFHF_01990</name>
</gene>
<sequence length="263" mass="29696">MKIVRAFLLNLQFFTSIPVNMNLPMDATHMKRAVGMFPLLGILQGGMYSVLLFTLIEWTPLSTVAIAFILWLAWIFFTGGLHLDGWMDASDAFFSYRDKEKRLEIMSDPRTGAFGVLSAIVLLSGRYLFLYEITSFAHSYTYIVILFIPFFSRGVMGALLVLAPLAKNEGLAAFFRERLSKISLLSYPFYCMVVLIGLSLFMPALTPSFLLLLASAFLCFLFIQKKSVHWFGGITGDVLGASAEGTEWLLWMIVWLWHYAGMV</sequence>
<dbReference type="InterPro" id="IPR003805">
    <property type="entry name" value="CobS"/>
</dbReference>
<evidence type="ECO:0000256" key="5">
    <source>
        <dbReference type="ARBA" id="ARBA00013200"/>
    </source>
</evidence>
<name>A0ABV6KL92_9BACI</name>